<evidence type="ECO:0008006" key="4">
    <source>
        <dbReference type="Google" id="ProtNLM"/>
    </source>
</evidence>
<evidence type="ECO:0000313" key="2">
    <source>
        <dbReference type="EMBL" id="MET7013538.1"/>
    </source>
</evidence>
<keyword evidence="3" id="KW-1185">Reference proteome</keyword>
<dbReference type="InterPro" id="IPR016039">
    <property type="entry name" value="Thiolase-like"/>
</dbReference>
<dbReference type="EMBL" id="JBEWZI010000004">
    <property type="protein sequence ID" value="MET7013538.1"/>
    <property type="molecule type" value="Genomic_DNA"/>
</dbReference>
<protein>
    <recommendedName>
        <fullName evidence="4">3-oxoacyl-ACP synthase</fullName>
    </recommendedName>
</protein>
<dbReference type="Gene3D" id="3.40.47.10">
    <property type="match status" value="1"/>
</dbReference>
<evidence type="ECO:0000313" key="3">
    <source>
        <dbReference type="Proteomes" id="UP001549691"/>
    </source>
</evidence>
<keyword evidence="1" id="KW-0732">Signal</keyword>
<dbReference type="NCBIfam" id="NF004798">
    <property type="entry name" value="PRK06147.1"/>
    <property type="match status" value="1"/>
</dbReference>
<accession>A0ABV2THZ0</accession>
<evidence type="ECO:0000256" key="1">
    <source>
        <dbReference type="SAM" id="SignalP"/>
    </source>
</evidence>
<name>A0ABV2THZ0_9RHOO</name>
<dbReference type="RefSeq" id="WP_354600003.1">
    <property type="nucleotide sequence ID" value="NZ_JBEWZI010000004.1"/>
</dbReference>
<dbReference type="SUPFAM" id="SSF53901">
    <property type="entry name" value="Thiolase-like"/>
    <property type="match status" value="1"/>
</dbReference>
<feature type="chain" id="PRO_5046514584" description="3-oxoacyl-ACP synthase" evidence="1">
    <location>
        <begin position="26"/>
        <end position="340"/>
    </location>
</feature>
<organism evidence="2 3">
    <name type="scientific">Uliginosibacterium flavum</name>
    <dbReference type="NCBI Taxonomy" id="1396831"/>
    <lineage>
        <taxon>Bacteria</taxon>
        <taxon>Pseudomonadati</taxon>
        <taxon>Pseudomonadota</taxon>
        <taxon>Betaproteobacteria</taxon>
        <taxon>Rhodocyclales</taxon>
        <taxon>Zoogloeaceae</taxon>
        <taxon>Uliginosibacterium</taxon>
    </lineage>
</organism>
<dbReference type="Proteomes" id="UP001549691">
    <property type="component" value="Unassembled WGS sequence"/>
</dbReference>
<feature type="signal peptide" evidence="1">
    <location>
        <begin position="1"/>
        <end position="25"/>
    </location>
</feature>
<gene>
    <name evidence="2" type="ORF">ABXR19_05010</name>
</gene>
<reference evidence="2 3" key="1">
    <citation type="submission" date="2024-07" db="EMBL/GenBank/DDBJ databases">
        <title>Uliginosibacterium flavum JJ3220;KACC:17644.</title>
        <authorList>
            <person name="Kim M.K."/>
        </authorList>
    </citation>
    <scope>NUCLEOTIDE SEQUENCE [LARGE SCALE GENOMIC DNA]</scope>
    <source>
        <strain evidence="2 3">KACC:17644</strain>
    </source>
</reference>
<comment type="caution">
    <text evidence="2">The sequence shown here is derived from an EMBL/GenBank/DDBJ whole genome shotgun (WGS) entry which is preliminary data.</text>
</comment>
<proteinExistence type="predicted"/>
<sequence length="340" mass="35871">MNAPLAIRRCGLVTSVGLSAASSCAAMRAKLGNPTETRFMDSGGTWIMGHQVALESPWRGMVKLSRMAVMSINEALAGIPRERRSEIPLLLCVAERERPGRLAGLEDQLLAQIESELGTRFAPQSAVVPHGRVAVAAALHQARQLINARQAAQVLIVAADSLLNAATLSAYDTQERLLNERNSNGFMPGEAAGAILVGPAGSGPELRCCGIGFDIEPAHIASEEPLRGDGLARACKAALADAGSAMHDLNYRIADLSGEHYYFKEAALALSRTMRTLKEEFDLWHPAEAIGEIGAASGIAVLALADAASRKGYAPGAGVIAHFSSDAGQRAAIVLQYREA</sequence>